<name>A0ABT5HKR7_9CAUL</name>
<gene>
    <name evidence="2" type="ORF">PQU98_11930</name>
</gene>
<feature type="domain" description="Antitoxin SocA-like Panacea" evidence="1">
    <location>
        <begin position="36"/>
        <end position="146"/>
    </location>
</feature>
<evidence type="ECO:0000313" key="2">
    <source>
        <dbReference type="EMBL" id="MDC7676845.1"/>
    </source>
</evidence>
<keyword evidence="3" id="KW-1185">Reference proteome</keyword>
<organism evidence="2 3">
    <name type="scientific">Asticcacaulis machinosus</name>
    <dbReference type="NCBI Taxonomy" id="2984211"/>
    <lineage>
        <taxon>Bacteria</taxon>
        <taxon>Pseudomonadati</taxon>
        <taxon>Pseudomonadota</taxon>
        <taxon>Alphaproteobacteria</taxon>
        <taxon>Caulobacterales</taxon>
        <taxon>Caulobacteraceae</taxon>
        <taxon>Asticcacaulis</taxon>
    </lineage>
</organism>
<protein>
    <submittedName>
        <fullName evidence="2">Panacea domain-containing protein</fullName>
    </submittedName>
</protein>
<sequence>MNQQRIRFRINWDKAIEAVDFLARHQNGITQYYVGKVCYFADKEHMLDYGRPVTGDRYIAMEYGPVPSSIRDLLNEHSDLPDEVLDNFHSHIQIKKHGKKQHINSISNGELRHLSGSDKDYLLTALNKYGKMPFSELTRISHDEAWEEAWEISEASVMNPATWLNELPEEDRETAIASLTDRRVRIVV</sequence>
<evidence type="ECO:0000259" key="1">
    <source>
        <dbReference type="Pfam" id="PF13274"/>
    </source>
</evidence>
<dbReference type="InterPro" id="IPR025272">
    <property type="entry name" value="SocA_Panacea"/>
</dbReference>
<dbReference type="EMBL" id="JAQQKV010000002">
    <property type="protein sequence ID" value="MDC7676845.1"/>
    <property type="molecule type" value="Genomic_DNA"/>
</dbReference>
<accession>A0ABT5HKR7</accession>
<reference evidence="2 3" key="1">
    <citation type="submission" date="2023-01" db="EMBL/GenBank/DDBJ databases">
        <title>Novel species of the genus Asticcacaulis isolated from rivers.</title>
        <authorList>
            <person name="Lu H."/>
        </authorList>
    </citation>
    <scope>NUCLEOTIDE SEQUENCE [LARGE SCALE GENOMIC DNA]</scope>
    <source>
        <strain evidence="2 3">LKC15W</strain>
    </source>
</reference>
<dbReference type="RefSeq" id="WP_272745164.1">
    <property type="nucleotide sequence ID" value="NZ_JAQQKV010000002.1"/>
</dbReference>
<proteinExistence type="predicted"/>
<evidence type="ECO:0000313" key="3">
    <source>
        <dbReference type="Proteomes" id="UP001218579"/>
    </source>
</evidence>
<dbReference type="Pfam" id="PF13274">
    <property type="entry name" value="SocA_Panacea"/>
    <property type="match status" value="1"/>
</dbReference>
<comment type="caution">
    <text evidence="2">The sequence shown here is derived from an EMBL/GenBank/DDBJ whole genome shotgun (WGS) entry which is preliminary data.</text>
</comment>
<dbReference type="Proteomes" id="UP001218579">
    <property type="component" value="Unassembled WGS sequence"/>
</dbReference>